<evidence type="ECO:0000313" key="2">
    <source>
        <dbReference type="Proteomes" id="UP000004828"/>
    </source>
</evidence>
<dbReference type="AlphaFoldDB" id="C7GFH9"/>
<comment type="caution">
    <text evidence="1">The sequence shown here is derived from an EMBL/GenBank/DDBJ whole genome shotgun (WGS) entry which is preliminary data.</text>
</comment>
<accession>C7GFH9</accession>
<gene>
    <name evidence="1" type="ORF">ROSINTL182_08686</name>
</gene>
<organism evidence="1 2">
    <name type="scientific">Roseburia intestinalis L1-82</name>
    <dbReference type="NCBI Taxonomy" id="536231"/>
    <lineage>
        <taxon>Bacteria</taxon>
        <taxon>Bacillati</taxon>
        <taxon>Bacillota</taxon>
        <taxon>Clostridia</taxon>
        <taxon>Lachnospirales</taxon>
        <taxon>Lachnospiraceae</taxon>
        <taxon>Roseburia</taxon>
    </lineage>
</organism>
<dbReference type="EMBL" id="ABYJ02000206">
    <property type="protein sequence ID" value="EEU99424.1"/>
    <property type="molecule type" value="Genomic_DNA"/>
</dbReference>
<protein>
    <submittedName>
        <fullName evidence="1">Uncharacterized protein</fullName>
    </submittedName>
</protein>
<evidence type="ECO:0000313" key="1">
    <source>
        <dbReference type="EMBL" id="EEU99424.1"/>
    </source>
</evidence>
<dbReference type="HOGENOM" id="CLU_3295876_0_0_9"/>
<reference evidence="1 2" key="1">
    <citation type="submission" date="2009-08" db="EMBL/GenBank/DDBJ databases">
        <authorList>
            <person name="Weinstock G."/>
            <person name="Sodergren E."/>
            <person name="Clifton S."/>
            <person name="Fulton L."/>
            <person name="Fulton B."/>
            <person name="Courtney L."/>
            <person name="Fronick C."/>
            <person name="Harrison M."/>
            <person name="Strong C."/>
            <person name="Farmer C."/>
            <person name="Delahaunty K."/>
            <person name="Markovic C."/>
            <person name="Hall O."/>
            <person name="Minx P."/>
            <person name="Tomlinson C."/>
            <person name="Mitreva M."/>
            <person name="Nelson J."/>
            <person name="Hou S."/>
            <person name="Wollam A."/>
            <person name="Pepin K.H."/>
            <person name="Johnson M."/>
            <person name="Bhonagiri V."/>
            <person name="Nash W.E."/>
            <person name="Warren W."/>
            <person name="Chinwalla A."/>
            <person name="Mardis E.R."/>
            <person name="Wilson R.K."/>
        </authorList>
    </citation>
    <scope>NUCLEOTIDE SEQUENCE [LARGE SCALE GENOMIC DNA]</scope>
    <source>
        <strain evidence="1 2">L1-82</strain>
    </source>
</reference>
<dbReference type="Proteomes" id="UP000004828">
    <property type="component" value="Unassembled WGS sequence"/>
</dbReference>
<sequence length="40" mass="5023">MNKKIRQRLGLHFYAVGLWRIFLFCRNKENVYHFVHEMIN</sequence>
<name>C7GFH9_9FIRM</name>
<proteinExistence type="predicted"/>